<gene>
    <name evidence="2" type="ORF">BLE401_00750</name>
</gene>
<dbReference type="SUPFAM" id="SSF48452">
    <property type="entry name" value="TPR-like"/>
    <property type="match status" value="1"/>
</dbReference>
<accession>A0A2N9YA83</accession>
<proteinExistence type="predicted"/>
<dbReference type="AlphaFoldDB" id="A0A2N9YA83"/>
<keyword evidence="1" id="KW-0802">TPR repeat</keyword>
<dbReference type="Pfam" id="PF13432">
    <property type="entry name" value="TPR_16"/>
    <property type="match status" value="1"/>
</dbReference>
<evidence type="ECO:0000256" key="1">
    <source>
        <dbReference type="PROSITE-ProRule" id="PRU00339"/>
    </source>
</evidence>
<dbReference type="Gene3D" id="1.25.40.10">
    <property type="entry name" value="Tetratricopeptide repeat domain"/>
    <property type="match status" value="1"/>
</dbReference>
<dbReference type="SMART" id="SM00028">
    <property type="entry name" value="TPR"/>
    <property type="match status" value="3"/>
</dbReference>
<sequence length="673" mass="78080">MQRFLTVSSTYKVHFDRKLDNLLEYQQRQRLALAYTAYRQGIEQIKTSLLIKNKQNRNNHLTHCISTFNQSLAIYDTPDEYQASNLPAKLRRLECCWSIQSTVAETYALQEEYAASLHSYKSLQHRIFREIDSFKPELNEDNCQFITADLHWLFENDLKLIDTKIKLLDDYERTQVFLPVTIEVRKTEEDLAIVEKTSLMSAKEYMSCVVSGKRQEYVKNFLQNKNRWQAISPEFNSLETKDFSLIQYCNVYSQLLSILDEKTLTKEINSVVEKYLVMPSKGSIFFKSTIPAKKLTSVLGTYAKDAQKEEQSLVLIDNTLFGSATDGIFLTDKAIYSDEFGGIPLDTIHSVELRHDGCLLLNNNKAITINGISKEIAFRFVQLLEDCREALYNLWFKRGLLLRALKDGNRAEFAFRKTIALKPDDIKGFEHLVYLGVDDPSIVQNYLQKLLATKNLEKLERLVQLKPTNEQVLFGYCRHLFTLDAHVKIHNLIRQTNNQQMLLIYADYLASQFNAEVFKILVDSFPDNPDLLWKYAVFLNKTQQYESAVGILNKLRKIAPDYECESVCRERAIALVYLGYYQEALMAYQQLAKLKPQDVEISWNQVQLLMQLQRYMDALTILNQLESSEEALLCRLLLAVKLNQYAEVKAVSACMFNTHEHKHLLQFLDSLEI</sequence>
<protein>
    <submittedName>
        <fullName evidence="2">Tetratricopeptide repeat protein</fullName>
    </submittedName>
</protein>
<dbReference type="RefSeq" id="WP_145917061.1">
    <property type="nucleotide sequence ID" value="NZ_CP012373.2"/>
</dbReference>
<dbReference type="InterPro" id="IPR019734">
    <property type="entry name" value="TPR_rpt"/>
</dbReference>
<dbReference type="Proteomes" id="UP000234271">
    <property type="component" value="Chromosome"/>
</dbReference>
<dbReference type="OrthoDB" id="7011389at2"/>
<evidence type="ECO:0000313" key="3">
    <source>
        <dbReference type="Proteomes" id="UP000234271"/>
    </source>
</evidence>
<feature type="repeat" description="TPR" evidence="1">
    <location>
        <begin position="392"/>
        <end position="425"/>
    </location>
</feature>
<reference evidence="3" key="1">
    <citation type="submission" date="2016-12" db="EMBL/GenBank/DDBJ databases">
        <title>Complete Genome Sequence of Beggiatoa leptomitiformis D-401.</title>
        <authorList>
            <person name="Fomenkov A."/>
            <person name="Vincze T."/>
            <person name="Grabovich M."/>
            <person name="Anton B.P."/>
            <person name="Dubinina G."/>
            <person name="Orlova M."/>
            <person name="Belousova E."/>
            <person name="Roberts R.J."/>
        </authorList>
    </citation>
    <scope>NUCLEOTIDE SEQUENCE [LARGE SCALE GENOMIC DNA]</scope>
    <source>
        <strain evidence="3">D-401</strain>
    </source>
</reference>
<dbReference type="STRING" id="288004.AL038_05235"/>
<dbReference type="InterPro" id="IPR011990">
    <property type="entry name" value="TPR-like_helical_dom_sf"/>
</dbReference>
<name>A0A2N9YA83_9GAMM</name>
<dbReference type="EMBL" id="CP018889">
    <property type="protein sequence ID" value="AUI67365.2"/>
    <property type="molecule type" value="Genomic_DNA"/>
</dbReference>
<keyword evidence="3" id="KW-1185">Reference proteome</keyword>
<organism evidence="2 3">
    <name type="scientific">Beggiatoa leptomitoformis</name>
    <dbReference type="NCBI Taxonomy" id="288004"/>
    <lineage>
        <taxon>Bacteria</taxon>
        <taxon>Pseudomonadati</taxon>
        <taxon>Pseudomonadota</taxon>
        <taxon>Gammaproteobacteria</taxon>
        <taxon>Thiotrichales</taxon>
        <taxon>Thiotrichaceae</taxon>
        <taxon>Beggiatoa</taxon>
    </lineage>
</organism>
<dbReference type="PROSITE" id="PS50005">
    <property type="entry name" value="TPR"/>
    <property type="match status" value="1"/>
</dbReference>
<evidence type="ECO:0000313" key="2">
    <source>
        <dbReference type="EMBL" id="AUI67365.2"/>
    </source>
</evidence>